<evidence type="ECO:0000313" key="3">
    <source>
        <dbReference type="Proteomes" id="UP001156102"/>
    </source>
</evidence>
<reference evidence="2" key="1">
    <citation type="submission" date="2022-07" db="EMBL/GenBank/DDBJ databases">
        <authorList>
            <person name="Li W.-J."/>
            <person name="Deng Q.-Q."/>
        </authorList>
    </citation>
    <scope>NUCLEOTIDE SEQUENCE</scope>
    <source>
        <strain evidence="2">SYSU M60031</strain>
    </source>
</reference>
<dbReference type="RefSeq" id="WP_254758358.1">
    <property type="nucleotide sequence ID" value="NZ_JANCLT010000003.1"/>
</dbReference>
<comment type="caution">
    <text evidence="2">The sequence shown here is derived from an EMBL/GenBank/DDBJ whole genome shotgun (WGS) entry which is preliminary data.</text>
</comment>
<dbReference type="AlphaFoldDB" id="A0AA41X498"/>
<proteinExistence type="predicted"/>
<evidence type="ECO:0000256" key="1">
    <source>
        <dbReference type="SAM" id="SignalP"/>
    </source>
</evidence>
<feature type="chain" id="PRO_5041387659" description="Lipoprotein" evidence="1">
    <location>
        <begin position="28"/>
        <end position="212"/>
    </location>
</feature>
<evidence type="ECO:0008006" key="4">
    <source>
        <dbReference type="Google" id="ProtNLM"/>
    </source>
</evidence>
<dbReference type="EMBL" id="JANCLT010000003">
    <property type="protein sequence ID" value="MCP8968447.1"/>
    <property type="molecule type" value="Genomic_DNA"/>
</dbReference>
<keyword evidence="1" id="KW-0732">Signal</keyword>
<accession>A0AA41X498</accession>
<name>A0AA41X498_9BACI</name>
<feature type="signal peptide" evidence="1">
    <location>
        <begin position="1"/>
        <end position="27"/>
    </location>
</feature>
<sequence length="212" mass="23103">MGNLSRGVAMAAIAVSLLGASSVSTSAAAELTTQQKQGYYEQYQKSVAGVMEQKLGLHLEVPPMDQFQPEEWVEPQVYDKRIGDIVQQYRSDEQKALRTLSAAPPTVTDANGQTKKIVQVYVGDALHPIEVIGHFQTQLDERSGRQMFAAADNIMMKAADSGIWNQTAYKATLIDGGRTYSVTIEGVYTLAGVSFPKACTVEFQCGEVGQIY</sequence>
<protein>
    <recommendedName>
        <fullName evidence="4">Lipoprotein</fullName>
    </recommendedName>
</protein>
<organism evidence="2 3">
    <name type="scientific">Ectobacillus ponti</name>
    <dbReference type="NCBI Taxonomy" id="2961894"/>
    <lineage>
        <taxon>Bacteria</taxon>
        <taxon>Bacillati</taxon>
        <taxon>Bacillota</taxon>
        <taxon>Bacilli</taxon>
        <taxon>Bacillales</taxon>
        <taxon>Bacillaceae</taxon>
        <taxon>Ectobacillus</taxon>
    </lineage>
</organism>
<dbReference type="Proteomes" id="UP001156102">
    <property type="component" value="Unassembled WGS sequence"/>
</dbReference>
<evidence type="ECO:0000313" key="2">
    <source>
        <dbReference type="EMBL" id="MCP8968447.1"/>
    </source>
</evidence>
<gene>
    <name evidence="2" type="ORF">NK662_07805</name>
</gene>
<keyword evidence="3" id="KW-1185">Reference proteome</keyword>